<feature type="transmembrane region" description="Helical" evidence="13">
    <location>
        <begin position="206"/>
        <end position="229"/>
    </location>
</feature>
<keyword evidence="6 13" id="KW-0812">Transmembrane</keyword>
<dbReference type="EMBL" id="JASNJE010000006">
    <property type="protein sequence ID" value="MDK3072931.1"/>
    <property type="molecule type" value="Genomic_DNA"/>
</dbReference>
<dbReference type="InterPro" id="IPR011577">
    <property type="entry name" value="Cyt_b561_bac/Ni-Hgenase"/>
</dbReference>
<dbReference type="SUPFAM" id="SSF101874">
    <property type="entry name" value="YceI-like"/>
    <property type="match status" value="1"/>
</dbReference>
<dbReference type="Pfam" id="PF01292">
    <property type="entry name" value="Ni_hydr_CYTB"/>
    <property type="match status" value="1"/>
</dbReference>
<evidence type="ECO:0000313" key="15">
    <source>
        <dbReference type="EMBL" id="MDK3072931.1"/>
    </source>
</evidence>
<sequence length="411" mass="43819">MNFANTDRRFGAVTKTLHWLTALMILIVIPLGLIANRMAQEAFAPGTTEDLLNRSLLLFSLHKTVGVAIFLLSLARISWAFLQPAPGPLPETPRIQMLAARTIHWLLYGSLLLVPLTGWLHHSAATGFAPILWPFGQSLPFVPPSEALASVFAGLHIVLQRVLVLAILLHVAGAFLHHFAYRDATLLRMWPGRSEIPVPVARGRSALPGALALAIWAIAVAVGAGLGMYATERPGESSGVPLATETSGWTVTDGTLAITIEQLGSPVAGRFDDWTASIFFEERDSIGIAGHVDVTVSIRSLALGSVSSQATGPDFLDGIDFPVAHFRSDISRTTEGYVLSGPLTIRGISVPVSMPFDLTLAGDTATVSGAVIVDRLMHGIGTTVTDPKTLGRYVQVKVDLTAERVPPSGNP</sequence>
<evidence type="ECO:0000256" key="6">
    <source>
        <dbReference type="ARBA" id="ARBA00022692"/>
    </source>
</evidence>
<dbReference type="Gene3D" id="2.40.128.110">
    <property type="entry name" value="Lipid/polyisoprenoid-binding, YceI-like"/>
    <property type="match status" value="1"/>
</dbReference>
<evidence type="ECO:0000256" key="2">
    <source>
        <dbReference type="ARBA" id="ARBA00004651"/>
    </source>
</evidence>
<keyword evidence="11 13" id="KW-0472">Membrane</keyword>
<reference evidence="15 16" key="1">
    <citation type="submission" date="2023-05" db="EMBL/GenBank/DDBJ databases">
        <title>Sedimentitalea sp. nov. JM2-8.</title>
        <authorList>
            <person name="Huang J."/>
        </authorList>
    </citation>
    <scope>NUCLEOTIDE SEQUENCE [LARGE SCALE GENOMIC DNA]</scope>
    <source>
        <strain evidence="15 16">JM2-8</strain>
    </source>
</reference>
<dbReference type="Pfam" id="PF04264">
    <property type="entry name" value="YceI"/>
    <property type="match status" value="1"/>
</dbReference>
<protein>
    <submittedName>
        <fullName evidence="15">Cytochrome b/b6 domain-containing protein</fullName>
    </submittedName>
</protein>
<dbReference type="RefSeq" id="WP_284484871.1">
    <property type="nucleotide sequence ID" value="NZ_JASNJE010000006.1"/>
</dbReference>
<accession>A0ABT7FCT7</accession>
<keyword evidence="8" id="KW-0249">Electron transport</keyword>
<evidence type="ECO:0000256" key="10">
    <source>
        <dbReference type="ARBA" id="ARBA00023004"/>
    </source>
</evidence>
<evidence type="ECO:0000256" key="1">
    <source>
        <dbReference type="ARBA" id="ARBA00001970"/>
    </source>
</evidence>
<evidence type="ECO:0000256" key="9">
    <source>
        <dbReference type="ARBA" id="ARBA00022989"/>
    </source>
</evidence>
<dbReference type="Gene3D" id="1.20.950.20">
    <property type="entry name" value="Transmembrane di-heme cytochromes, Chain C"/>
    <property type="match status" value="1"/>
</dbReference>
<dbReference type="InterPro" id="IPR007372">
    <property type="entry name" value="Lipid/polyisoprenoid-bd_YceI"/>
</dbReference>
<gene>
    <name evidence="15" type="ORF">QO034_07395</name>
</gene>
<evidence type="ECO:0000256" key="3">
    <source>
        <dbReference type="ARBA" id="ARBA00022448"/>
    </source>
</evidence>
<dbReference type="SUPFAM" id="SSF81342">
    <property type="entry name" value="Transmembrane di-heme cytochromes"/>
    <property type="match status" value="1"/>
</dbReference>
<keyword evidence="5" id="KW-0349">Heme</keyword>
<evidence type="ECO:0000256" key="8">
    <source>
        <dbReference type="ARBA" id="ARBA00022982"/>
    </source>
</evidence>
<dbReference type="InterPro" id="IPR052168">
    <property type="entry name" value="Cytochrome_b561_oxidase"/>
</dbReference>
<keyword evidence="16" id="KW-1185">Reference proteome</keyword>
<evidence type="ECO:0000313" key="16">
    <source>
        <dbReference type="Proteomes" id="UP001227126"/>
    </source>
</evidence>
<proteinExistence type="inferred from homology"/>
<evidence type="ECO:0000256" key="12">
    <source>
        <dbReference type="ARBA" id="ARBA00037975"/>
    </source>
</evidence>
<dbReference type="PANTHER" id="PTHR30529:SF1">
    <property type="entry name" value="CYTOCHROME B561 HOMOLOG 2"/>
    <property type="match status" value="1"/>
</dbReference>
<dbReference type="InterPro" id="IPR016174">
    <property type="entry name" value="Di-haem_cyt_TM"/>
</dbReference>
<dbReference type="Proteomes" id="UP001227126">
    <property type="component" value="Unassembled WGS sequence"/>
</dbReference>
<keyword evidence="7" id="KW-0479">Metal-binding</keyword>
<dbReference type="PANTHER" id="PTHR30529">
    <property type="entry name" value="CYTOCHROME B561"/>
    <property type="match status" value="1"/>
</dbReference>
<keyword evidence="4" id="KW-1003">Cell membrane</keyword>
<evidence type="ECO:0000256" key="7">
    <source>
        <dbReference type="ARBA" id="ARBA00022723"/>
    </source>
</evidence>
<dbReference type="SMART" id="SM00867">
    <property type="entry name" value="YceI"/>
    <property type="match status" value="1"/>
</dbReference>
<keyword evidence="10" id="KW-0408">Iron</keyword>
<feature type="transmembrane region" description="Helical" evidence="13">
    <location>
        <begin position="102"/>
        <end position="120"/>
    </location>
</feature>
<dbReference type="InterPro" id="IPR036761">
    <property type="entry name" value="TTHA0802/YceI-like_sf"/>
</dbReference>
<comment type="similarity">
    <text evidence="12">Belongs to the cytochrome b561 family.</text>
</comment>
<feature type="domain" description="Lipid/polyisoprenoid-binding YceI-like" evidence="14">
    <location>
        <begin position="248"/>
        <end position="403"/>
    </location>
</feature>
<evidence type="ECO:0000256" key="11">
    <source>
        <dbReference type="ARBA" id="ARBA00023136"/>
    </source>
</evidence>
<evidence type="ECO:0000256" key="4">
    <source>
        <dbReference type="ARBA" id="ARBA00022475"/>
    </source>
</evidence>
<comment type="caution">
    <text evidence="15">The sequence shown here is derived from an EMBL/GenBank/DDBJ whole genome shotgun (WGS) entry which is preliminary data.</text>
</comment>
<comment type="cofactor">
    <cofactor evidence="1">
        <name>heme b</name>
        <dbReference type="ChEBI" id="CHEBI:60344"/>
    </cofactor>
</comment>
<comment type="subcellular location">
    <subcellularLocation>
        <location evidence="2">Cell membrane</location>
        <topology evidence="2">Multi-pass membrane protein</topology>
    </subcellularLocation>
</comment>
<feature type="transmembrane region" description="Helical" evidence="13">
    <location>
        <begin position="56"/>
        <end position="82"/>
    </location>
</feature>
<feature type="transmembrane region" description="Helical" evidence="13">
    <location>
        <begin position="16"/>
        <end position="35"/>
    </location>
</feature>
<name>A0ABT7FCT7_9RHOB</name>
<feature type="transmembrane region" description="Helical" evidence="13">
    <location>
        <begin position="162"/>
        <end position="181"/>
    </location>
</feature>
<keyword evidence="9 13" id="KW-1133">Transmembrane helix</keyword>
<evidence type="ECO:0000259" key="14">
    <source>
        <dbReference type="SMART" id="SM00867"/>
    </source>
</evidence>
<organism evidence="15 16">
    <name type="scientific">Sedimentitalea xiamensis</name>
    <dbReference type="NCBI Taxonomy" id="3050037"/>
    <lineage>
        <taxon>Bacteria</taxon>
        <taxon>Pseudomonadati</taxon>
        <taxon>Pseudomonadota</taxon>
        <taxon>Alphaproteobacteria</taxon>
        <taxon>Rhodobacterales</taxon>
        <taxon>Paracoccaceae</taxon>
        <taxon>Sedimentitalea</taxon>
    </lineage>
</organism>
<evidence type="ECO:0000256" key="13">
    <source>
        <dbReference type="SAM" id="Phobius"/>
    </source>
</evidence>
<keyword evidence="3" id="KW-0813">Transport</keyword>
<evidence type="ECO:0000256" key="5">
    <source>
        <dbReference type="ARBA" id="ARBA00022617"/>
    </source>
</evidence>